<proteinExistence type="predicted"/>
<feature type="region of interest" description="Disordered" evidence="1">
    <location>
        <begin position="805"/>
        <end position="852"/>
    </location>
</feature>
<feature type="region of interest" description="Disordered" evidence="1">
    <location>
        <begin position="691"/>
        <end position="710"/>
    </location>
</feature>
<dbReference type="AlphaFoldDB" id="A0A6I8W6K6"/>
<accession>A0A6I8W6K6</accession>
<feature type="region of interest" description="Disordered" evidence="1">
    <location>
        <begin position="256"/>
        <end position="290"/>
    </location>
</feature>
<sequence length="891" mass="94212">MSDLISLLSTSEEESTEPDYSVDSFASPESSVLPFTSIEPPEEGQTEISHLVSVDSTEVGIHTSDLISLLSTSEEESTEPDYSVDSFASPESSVLPFTSIEPPEEGQTGISHLVSVDSTEVGILTSALISLLSTSEEKSTEPDPSVYSFASPESSVLPFTSIEPPEEGQTGVSHLVSVDSKEVGIHTSDLISLLSTSEEKSTEPDPSAYTFASPESSVLPFTSIEPPEEGQTGISHLVSVDSTEVGIHTSDLISLLSTSEEKSTEPDPSVDSFASPESSVLPFTSIEPPEVGQTGISQLVSLDPTEVGIHTSDLISLLSTSEGKSTEPDPSAYTFASPESSVLPFTSIEPPEEGQKGVSQLVSVDSTEVGIHTSDLISLLSTSEEKSTEPDPSVDSFASPESSVLPFTSIEPPEVGQTGISQLVSLDPTEVGIHTSDLISLLSTSEGKSTEPDPSAYTFASPESSVLPFTSIEPPEEGQKGVSQLVSVDSTEVGIHTSDLISLLSTFEEKSTEPDPSAYTFASPESSVLPFTSIEPPEVGQTGISQLVSVDSTEVGIHTSDLISLLSTSEGKSTEPEPSAYTFASPESSVLPFTSIETPEDGQTGISHLVSVDSTEVVIYTSDLISLLSTSEGKSTEPEPSAYTFASPESSVLPFTSIETPEEGQTGVSQLVSVDSTEVGIHTSDLISLLSTSEGKSTEPEPSAYTFASPESSVLPFTSIETPEDGQTGISHLVSVDSTEVVIYTSDLISLLSTSEEKSTEADPSVDSFASPESSVLPFTSIEPPEDGQIGTSDLSDILSTAKERTLEPDPSGQPGGSLPVSGQTGRPDMKTDEVSPELASTIPTQKTYGTKSRYRVRPPLRICYDVKYKHKPQCQKKNRRFMVHKRCSIL</sequence>
<evidence type="ECO:0000256" key="1">
    <source>
        <dbReference type="SAM" id="MobiDB-lite"/>
    </source>
</evidence>
<feature type="region of interest" description="Disordered" evidence="1">
    <location>
        <begin position="380"/>
        <end position="413"/>
    </location>
</feature>
<keyword evidence="2" id="KW-1185">Reference proteome</keyword>
<organism evidence="2 3">
    <name type="scientific">Drosophila pseudoobscura pseudoobscura</name>
    <name type="common">Fruit fly</name>
    <dbReference type="NCBI Taxonomy" id="46245"/>
    <lineage>
        <taxon>Eukaryota</taxon>
        <taxon>Metazoa</taxon>
        <taxon>Ecdysozoa</taxon>
        <taxon>Arthropoda</taxon>
        <taxon>Hexapoda</taxon>
        <taxon>Insecta</taxon>
        <taxon>Pterygota</taxon>
        <taxon>Neoptera</taxon>
        <taxon>Endopterygota</taxon>
        <taxon>Diptera</taxon>
        <taxon>Brachycera</taxon>
        <taxon>Muscomorpha</taxon>
        <taxon>Ephydroidea</taxon>
        <taxon>Drosophilidae</taxon>
        <taxon>Drosophila</taxon>
        <taxon>Sophophora</taxon>
    </lineage>
</organism>
<feature type="compositionally biased region" description="Low complexity" evidence="1">
    <location>
        <begin position="1"/>
        <end position="10"/>
    </location>
</feature>
<dbReference type="KEGG" id="dpo:117184499"/>
<reference evidence="3" key="1">
    <citation type="submission" date="2025-08" db="UniProtKB">
        <authorList>
            <consortium name="RefSeq"/>
        </authorList>
    </citation>
    <scope>IDENTIFICATION</scope>
    <source>
        <strain evidence="3">MV-25-SWS-2005</strain>
        <tissue evidence="3">Whole body</tissue>
    </source>
</reference>
<evidence type="ECO:0000313" key="2">
    <source>
        <dbReference type="Proteomes" id="UP000001819"/>
    </source>
</evidence>
<feature type="compositionally biased region" description="Polar residues" evidence="1">
    <location>
        <begin position="842"/>
        <end position="851"/>
    </location>
</feature>
<dbReference type="RefSeq" id="XP_033238309.1">
    <property type="nucleotide sequence ID" value="XM_033382418.1"/>
</dbReference>
<dbReference type="Proteomes" id="UP000001819">
    <property type="component" value="Chromosome X"/>
</dbReference>
<gene>
    <name evidence="3" type="primary">LOC117184499</name>
</gene>
<name>A0A6I8W6K6_DROPS</name>
<evidence type="ECO:0000313" key="3">
    <source>
        <dbReference type="RefSeq" id="XP_033238309.1"/>
    </source>
</evidence>
<feature type="region of interest" description="Disordered" evidence="1">
    <location>
        <begin position="754"/>
        <end position="793"/>
    </location>
</feature>
<feature type="region of interest" description="Disordered" evidence="1">
    <location>
        <begin position="1"/>
        <end position="46"/>
    </location>
</feature>
<protein>
    <submittedName>
        <fullName evidence="3">Uncharacterized protein</fullName>
    </submittedName>
</protein>
<dbReference type="InParanoid" id="A0A6I8W6K6"/>
<feature type="region of interest" description="Disordered" evidence="1">
    <location>
        <begin position="194"/>
        <end position="232"/>
    </location>
</feature>